<organism evidence="1">
    <name type="scientific">Cacopsylla melanoneura</name>
    <dbReference type="NCBI Taxonomy" id="428564"/>
    <lineage>
        <taxon>Eukaryota</taxon>
        <taxon>Metazoa</taxon>
        <taxon>Ecdysozoa</taxon>
        <taxon>Arthropoda</taxon>
        <taxon>Hexapoda</taxon>
        <taxon>Insecta</taxon>
        <taxon>Pterygota</taxon>
        <taxon>Neoptera</taxon>
        <taxon>Paraneoptera</taxon>
        <taxon>Hemiptera</taxon>
        <taxon>Sternorrhyncha</taxon>
        <taxon>Psylloidea</taxon>
        <taxon>Psyllidae</taxon>
        <taxon>Psyllinae</taxon>
        <taxon>Cacopsylla</taxon>
    </lineage>
</organism>
<protein>
    <submittedName>
        <fullName evidence="1">Uncharacterized protein</fullName>
    </submittedName>
</protein>
<reference evidence="1" key="1">
    <citation type="submission" date="2021-05" db="EMBL/GenBank/DDBJ databases">
        <authorList>
            <person name="Alioto T."/>
            <person name="Alioto T."/>
            <person name="Gomez Garrido J."/>
        </authorList>
    </citation>
    <scope>NUCLEOTIDE SEQUENCE</scope>
</reference>
<accession>A0A8D8LKN8</accession>
<name>A0A8D8LKN8_9HEMI</name>
<proteinExistence type="predicted"/>
<sequence length="122" mass="13758">MHLNSETSHLVFDTKSSNVLGKFGKVKPSFEMRFSIFSWYLQTHTFCGISRNALTCGGCRLAKVERPISTSEWSFLNRLKSSEIVYSRCRRLSISPCFDLACLKVGSTLDMPSFSKNDLTSS</sequence>
<dbReference type="AlphaFoldDB" id="A0A8D8LKN8"/>
<dbReference type="EMBL" id="HBUF01017894">
    <property type="protein sequence ID" value="CAG6610304.1"/>
    <property type="molecule type" value="Transcribed_RNA"/>
</dbReference>
<evidence type="ECO:0000313" key="1">
    <source>
        <dbReference type="EMBL" id="CAG6610303.1"/>
    </source>
</evidence>
<dbReference type="EMBL" id="HBUF01017893">
    <property type="protein sequence ID" value="CAG6610303.1"/>
    <property type="molecule type" value="Transcribed_RNA"/>
</dbReference>